<comment type="caution">
    <text evidence="2">The sequence shown here is derived from an EMBL/GenBank/DDBJ whole genome shotgun (WGS) entry which is preliminary data.</text>
</comment>
<evidence type="ECO:0000259" key="1">
    <source>
        <dbReference type="PROSITE" id="PS51186"/>
    </source>
</evidence>
<dbReference type="GO" id="GO:1990189">
    <property type="term" value="F:protein N-terminal-serine acetyltransferase activity"/>
    <property type="evidence" value="ECO:0007669"/>
    <property type="project" value="TreeGrafter"/>
</dbReference>
<dbReference type="GO" id="GO:0005737">
    <property type="term" value="C:cytoplasm"/>
    <property type="evidence" value="ECO:0007669"/>
    <property type="project" value="TreeGrafter"/>
</dbReference>
<dbReference type="PANTHER" id="PTHR43441:SF11">
    <property type="entry name" value="RIBOSOMAL-PROTEIN-SERINE ACETYLTRANSFERASE"/>
    <property type="match status" value="1"/>
</dbReference>
<dbReference type="InterPro" id="IPR016181">
    <property type="entry name" value="Acyl_CoA_acyltransferase"/>
</dbReference>
<dbReference type="PANTHER" id="PTHR43441">
    <property type="entry name" value="RIBOSOMAL-PROTEIN-SERINE ACETYLTRANSFERASE"/>
    <property type="match status" value="1"/>
</dbReference>
<gene>
    <name evidence="2" type="ORF">OEIGOIKO_03655</name>
</gene>
<dbReference type="InterPro" id="IPR051908">
    <property type="entry name" value="Ribosomal_N-acetyltransferase"/>
</dbReference>
<dbReference type="GeneID" id="95622555"/>
<evidence type="ECO:0000313" key="2">
    <source>
        <dbReference type="EMBL" id="GCD35905.1"/>
    </source>
</evidence>
<dbReference type="Gene3D" id="3.40.630.30">
    <property type="match status" value="1"/>
</dbReference>
<dbReference type="InterPro" id="IPR000182">
    <property type="entry name" value="GNAT_dom"/>
</dbReference>
<dbReference type="AlphaFoldDB" id="A0A7U9PZ33"/>
<keyword evidence="2" id="KW-0808">Transferase</keyword>
<dbReference type="RefSeq" id="WP_125045725.1">
    <property type="nucleotide sequence ID" value="NZ_BHZC01000001.1"/>
</dbReference>
<protein>
    <submittedName>
        <fullName evidence="2">Succinyl-CoA transferase</fullName>
    </submittedName>
</protein>
<evidence type="ECO:0000313" key="3">
    <source>
        <dbReference type="Proteomes" id="UP000287830"/>
    </source>
</evidence>
<dbReference type="GO" id="GO:0008999">
    <property type="term" value="F:protein-N-terminal-alanine acetyltransferase activity"/>
    <property type="evidence" value="ECO:0007669"/>
    <property type="project" value="TreeGrafter"/>
</dbReference>
<reference evidence="2 3" key="1">
    <citation type="submission" date="2018-11" db="EMBL/GenBank/DDBJ databases">
        <title>Whole genome sequence of Streptomyces chrestomyceticus NBRC 13444(T).</title>
        <authorList>
            <person name="Komaki H."/>
            <person name="Tamura T."/>
        </authorList>
    </citation>
    <scope>NUCLEOTIDE SEQUENCE [LARGE SCALE GENOMIC DNA]</scope>
    <source>
        <strain evidence="2 3">NBRC 13444</strain>
    </source>
</reference>
<dbReference type="OrthoDB" id="3466127at2"/>
<accession>A0A7U9PZ33</accession>
<proteinExistence type="predicted"/>
<dbReference type="SUPFAM" id="SSF55729">
    <property type="entry name" value="Acyl-CoA N-acyltransferases (Nat)"/>
    <property type="match status" value="1"/>
</dbReference>
<dbReference type="Pfam" id="PF13302">
    <property type="entry name" value="Acetyltransf_3"/>
    <property type="match status" value="1"/>
</dbReference>
<name>A0A7U9PZ33_9ACTN</name>
<organism evidence="2 3">
    <name type="scientific">Streptomyces chrestomyceticus JCM 4735</name>
    <dbReference type="NCBI Taxonomy" id="1306181"/>
    <lineage>
        <taxon>Bacteria</taxon>
        <taxon>Bacillati</taxon>
        <taxon>Actinomycetota</taxon>
        <taxon>Actinomycetes</taxon>
        <taxon>Kitasatosporales</taxon>
        <taxon>Streptomycetaceae</taxon>
        <taxon>Streptomyces</taxon>
    </lineage>
</organism>
<dbReference type="Proteomes" id="UP000287830">
    <property type="component" value="Unassembled WGS sequence"/>
</dbReference>
<dbReference type="EMBL" id="BHZC01000001">
    <property type="protein sequence ID" value="GCD35905.1"/>
    <property type="molecule type" value="Genomic_DNA"/>
</dbReference>
<feature type="domain" description="N-acetyltransferase" evidence="1">
    <location>
        <begin position="46"/>
        <end position="191"/>
    </location>
</feature>
<sequence>MERQLRRHHWPLYGIRIRTPRLELSLPGLGLLDDLASVAADGVHDAAEMPFTVPWTDAAPEERGRATFLHVLRTVAEWRPESWTLSLAVARDGKAVGRQDVSGTDFGVTREAETGSWLGLAHQGQGIGTEMRAAVLHFVFDRLGADTVTSAAMTDNARSLAVSRKLGYVPDGVQVAAVRGRPRTLQRLRLDRAGWEAHRTVPVEVVGWTEECRVLFGV</sequence>
<dbReference type="PROSITE" id="PS51186">
    <property type="entry name" value="GNAT"/>
    <property type="match status" value="1"/>
</dbReference>